<feature type="region of interest" description="Disordered" evidence="1">
    <location>
        <begin position="241"/>
        <end position="260"/>
    </location>
</feature>
<accession>A0A427Y314</accession>
<reference evidence="2 3" key="1">
    <citation type="submission" date="2018-11" db="EMBL/GenBank/DDBJ databases">
        <title>Genome sequence of Saitozyma podzolica DSM 27192.</title>
        <authorList>
            <person name="Aliyu H."/>
            <person name="Gorte O."/>
            <person name="Ochsenreither K."/>
        </authorList>
    </citation>
    <scope>NUCLEOTIDE SEQUENCE [LARGE SCALE GENOMIC DNA]</scope>
    <source>
        <strain evidence="2 3">DSM 27192</strain>
    </source>
</reference>
<feature type="compositionally biased region" description="Basic residues" evidence="1">
    <location>
        <begin position="337"/>
        <end position="346"/>
    </location>
</feature>
<organism evidence="2 3">
    <name type="scientific">Saitozyma podzolica</name>
    <dbReference type="NCBI Taxonomy" id="1890683"/>
    <lineage>
        <taxon>Eukaryota</taxon>
        <taxon>Fungi</taxon>
        <taxon>Dikarya</taxon>
        <taxon>Basidiomycota</taxon>
        <taxon>Agaricomycotina</taxon>
        <taxon>Tremellomycetes</taxon>
        <taxon>Tremellales</taxon>
        <taxon>Trimorphomycetaceae</taxon>
        <taxon>Saitozyma</taxon>
    </lineage>
</organism>
<dbReference type="AlphaFoldDB" id="A0A427Y314"/>
<feature type="region of interest" description="Disordered" evidence="1">
    <location>
        <begin position="332"/>
        <end position="361"/>
    </location>
</feature>
<dbReference type="OrthoDB" id="3029913at2759"/>
<protein>
    <submittedName>
        <fullName evidence="2">Uncharacterized protein</fullName>
    </submittedName>
</protein>
<evidence type="ECO:0000313" key="3">
    <source>
        <dbReference type="Proteomes" id="UP000279259"/>
    </source>
</evidence>
<dbReference type="EMBL" id="RSCD01000020">
    <property type="protein sequence ID" value="RSH85423.1"/>
    <property type="molecule type" value="Genomic_DNA"/>
</dbReference>
<evidence type="ECO:0000256" key="1">
    <source>
        <dbReference type="SAM" id="MobiDB-lite"/>
    </source>
</evidence>
<gene>
    <name evidence="2" type="ORF">EHS25_004819</name>
</gene>
<feature type="region of interest" description="Disordered" evidence="1">
    <location>
        <begin position="384"/>
        <end position="410"/>
    </location>
</feature>
<evidence type="ECO:0000313" key="2">
    <source>
        <dbReference type="EMBL" id="RSH85423.1"/>
    </source>
</evidence>
<feature type="compositionally biased region" description="Polar residues" evidence="1">
    <location>
        <begin position="393"/>
        <end position="402"/>
    </location>
</feature>
<sequence length="459" mass="50459">MLPGSDKGIGRQRRSTGMRWMADVISKRPATVLGLVRTEGGDEGSRSAHEIAPASLIDSARTIDKLIRLRPSPHALVDVDRQPAVQKPRLAVPSPFPLAGSTSSWNGSGVIPRSFPAQYASPDTPASAHGGRQRNVVRLARSIAVSKGATNTAGISVSLRDPVDPALAEAQDEPHTVLVAQDISTTDPSNPQKLDKPLSTTRNFYVQAPLYSLPPNSVHQTYPPQGHADNNHILPHVVFNDSHQGGQPPTHPCSSEAPRTRSLRTLRRDRLSARGRALVQDLYRCRDKAIDAIDRSRPLCPRSLELLPPGSQEQERMARQQALGLHTDGTWWDQRQARRPHRRAAKSRGEDAQQPPIQRPSNDYLAVWAERRLRHHWKASPHPVYRRLPGAGTHSTNVQSNGHSHRPGSRASFVVNGLQDNGVKGSPVIGWSEHYSYTKDGDDKTYTVTAHSSTTVQKQ</sequence>
<keyword evidence="3" id="KW-1185">Reference proteome</keyword>
<name>A0A427Y314_9TREE</name>
<proteinExistence type="predicted"/>
<comment type="caution">
    <text evidence="2">The sequence shown here is derived from an EMBL/GenBank/DDBJ whole genome shotgun (WGS) entry which is preliminary data.</text>
</comment>
<dbReference type="Proteomes" id="UP000279259">
    <property type="component" value="Unassembled WGS sequence"/>
</dbReference>